<proteinExistence type="predicted"/>
<evidence type="ECO:0000313" key="2">
    <source>
        <dbReference type="Proteomes" id="UP001062846"/>
    </source>
</evidence>
<gene>
    <name evidence="1" type="ORF">RHMOL_Rhmol05G0030000</name>
</gene>
<organism evidence="1 2">
    <name type="scientific">Rhododendron molle</name>
    <name type="common">Chinese azalea</name>
    <name type="synonym">Azalea mollis</name>
    <dbReference type="NCBI Taxonomy" id="49168"/>
    <lineage>
        <taxon>Eukaryota</taxon>
        <taxon>Viridiplantae</taxon>
        <taxon>Streptophyta</taxon>
        <taxon>Embryophyta</taxon>
        <taxon>Tracheophyta</taxon>
        <taxon>Spermatophyta</taxon>
        <taxon>Magnoliopsida</taxon>
        <taxon>eudicotyledons</taxon>
        <taxon>Gunneridae</taxon>
        <taxon>Pentapetalae</taxon>
        <taxon>asterids</taxon>
        <taxon>Ericales</taxon>
        <taxon>Ericaceae</taxon>
        <taxon>Ericoideae</taxon>
        <taxon>Rhodoreae</taxon>
        <taxon>Rhododendron</taxon>
    </lineage>
</organism>
<comment type="caution">
    <text evidence="1">The sequence shown here is derived from an EMBL/GenBank/DDBJ whole genome shotgun (WGS) entry which is preliminary data.</text>
</comment>
<evidence type="ECO:0000313" key="1">
    <source>
        <dbReference type="EMBL" id="KAI8553619.1"/>
    </source>
</evidence>
<sequence length="78" mass="8794">MILKKDPRYVFSDDVETLQFDEEDMGEDAIVSEDKEIDGIPVGNFPKSLVRLELGGGRGKAAVITLRKEREREEEAVL</sequence>
<keyword evidence="2" id="KW-1185">Reference proteome</keyword>
<dbReference type="Proteomes" id="UP001062846">
    <property type="component" value="Chromosome 5"/>
</dbReference>
<reference evidence="1" key="1">
    <citation type="submission" date="2022-02" db="EMBL/GenBank/DDBJ databases">
        <title>Plant Genome Project.</title>
        <authorList>
            <person name="Zhang R.-G."/>
        </authorList>
    </citation>
    <scope>NUCLEOTIDE SEQUENCE</scope>
    <source>
        <strain evidence="1">AT1</strain>
    </source>
</reference>
<dbReference type="EMBL" id="CM046392">
    <property type="protein sequence ID" value="KAI8553619.1"/>
    <property type="molecule type" value="Genomic_DNA"/>
</dbReference>
<accession>A0ACC0NKS8</accession>
<name>A0ACC0NKS8_RHOML</name>
<protein>
    <submittedName>
        <fullName evidence="1">Uncharacterized protein</fullName>
    </submittedName>
</protein>